<evidence type="ECO:0000313" key="2">
    <source>
        <dbReference type="EMBL" id="SNW02494.1"/>
    </source>
</evidence>
<evidence type="ECO:0000313" key="3">
    <source>
        <dbReference type="Proteomes" id="UP000243706"/>
    </source>
</evidence>
<dbReference type="EMBL" id="BMCB01000005">
    <property type="protein sequence ID" value="GGA88507.1"/>
    <property type="molecule type" value="Genomic_DNA"/>
</dbReference>
<dbReference type="SUPFAM" id="SSF158379">
    <property type="entry name" value="YqgQ-like"/>
    <property type="match status" value="1"/>
</dbReference>
<sequence>MIDMETKLNTFYDVQQLLKKFGFIIYFDDKEDMLEMIEQELKSLFKHQLITREQFIQSRHIVNERRLNRL</sequence>
<dbReference type="Gene3D" id="1.10.287.760">
    <property type="entry name" value="YqgQ-like"/>
    <property type="match status" value="1"/>
</dbReference>
<dbReference type="Proteomes" id="UP000652995">
    <property type="component" value="Unassembled WGS sequence"/>
</dbReference>
<dbReference type="AlphaFoldDB" id="A0A240C3E2"/>
<evidence type="ECO:0000313" key="1">
    <source>
        <dbReference type="EMBL" id="GGA88507.1"/>
    </source>
</evidence>
<dbReference type="Pfam" id="PF06014">
    <property type="entry name" value="YqgQ-like"/>
    <property type="match status" value="1"/>
</dbReference>
<name>A0A240C3E2_9STAP</name>
<reference evidence="2 3" key="2">
    <citation type="submission" date="2017-06" db="EMBL/GenBank/DDBJ databases">
        <authorList>
            <consortium name="Pathogen Informatics"/>
        </authorList>
    </citation>
    <scope>NUCLEOTIDE SEQUENCE [LARGE SCALE GENOMIC DNA]</scope>
    <source>
        <strain evidence="2 3">NCTC13833</strain>
    </source>
</reference>
<gene>
    <name evidence="2" type="primary">yqgQ</name>
    <name evidence="1" type="ORF">GCM10007183_10890</name>
    <name evidence="2" type="ORF">SAMEA4412661_01108</name>
</gene>
<dbReference type="InterPro" id="IPR023164">
    <property type="entry name" value="YqgQ-like_sf"/>
</dbReference>
<accession>A0A240C3E2</accession>
<keyword evidence="4" id="KW-1185">Reference proteome</keyword>
<dbReference type="Proteomes" id="UP000243706">
    <property type="component" value="Chromosome 1"/>
</dbReference>
<reference evidence="4" key="3">
    <citation type="journal article" date="2019" name="Int. J. Syst. Evol. Microbiol.">
        <title>The Global Catalogue of Microorganisms (GCM) 10K type strain sequencing project: providing services to taxonomists for standard genome sequencing and annotation.</title>
        <authorList>
            <consortium name="The Broad Institute Genomics Platform"/>
            <consortium name="The Broad Institute Genome Sequencing Center for Infectious Disease"/>
            <person name="Wu L."/>
            <person name="Ma J."/>
        </authorList>
    </citation>
    <scope>NUCLEOTIDE SEQUENCE [LARGE SCALE GENOMIC DNA]</scope>
    <source>
        <strain evidence="4">CCM 4175</strain>
    </source>
</reference>
<evidence type="ECO:0000313" key="4">
    <source>
        <dbReference type="Proteomes" id="UP000652995"/>
    </source>
</evidence>
<protein>
    <submittedName>
        <fullName evidence="2">Uncharacterized protein conserved in bacteria</fullName>
    </submittedName>
</protein>
<reference evidence="1" key="4">
    <citation type="submission" date="2024-05" db="EMBL/GenBank/DDBJ databases">
        <authorList>
            <person name="Sun Q."/>
            <person name="Sedlacek I."/>
        </authorList>
    </citation>
    <scope>NUCLEOTIDE SEQUENCE</scope>
    <source>
        <strain evidence="1">CCM 4175</strain>
    </source>
</reference>
<organism evidence="2 3">
    <name type="scientific">Staphylococcus muscae</name>
    <dbReference type="NCBI Taxonomy" id="1294"/>
    <lineage>
        <taxon>Bacteria</taxon>
        <taxon>Bacillati</taxon>
        <taxon>Bacillota</taxon>
        <taxon>Bacilli</taxon>
        <taxon>Bacillales</taxon>
        <taxon>Staphylococcaceae</taxon>
        <taxon>Staphylococcus</taxon>
    </lineage>
</organism>
<dbReference type="InterPro" id="IPR009256">
    <property type="entry name" value="YqgQ-like"/>
</dbReference>
<dbReference type="EMBL" id="LT906464">
    <property type="protein sequence ID" value="SNW02494.1"/>
    <property type="molecule type" value="Genomic_DNA"/>
</dbReference>
<reference evidence="1" key="1">
    <citation type="journal article" date="2014" name="Int. J. Syst. Evol. Microbiol.">
        <title>Complete genome of a new Firmicutes species belonging to the dominant human colonic microbiota ('Ruminococcus bicirculans') reveals two chromosomes and a selective capacity to utilize plant glucans.</title>
        <authorList>
            <consortium name="NISC Comparative Sequencing Program"/>
            <person name="Wegmann U."/>
            <person name="Louis P."/>
            <person name="Goesmann A."/>
            <person name="Henrissat B."/>
            <person name="Duncan S.H."/>
            <person name="Flint H.J."/>
        </authorList>
    </citation>
    <scope>NUCLEOTIDE SEQUENCE</scope>
    <source>
        <strain evidence="1">CCM 4175</strain>
    </source>
</reference>
<proteinExistence type="predicted"/>